<comment type="caution">
    <text evidence="3">The sequence shown here is derived from an EMBL/GenBank/DDBJ whole genome shotgun (WGS) entry which is preliminary data.</text>
</comment>
<evidence type="ECO:0000256" key="1">
    <source>
        <dbReference type="SAM" id="MobiDB-lite"/>
    </source>
</evidence>
<dbReference type="PANTHER" id="PTHR12984">
    <property type="entry name" value="SCY1-RELATED S/T PROTEIN KINASE-LIKE"/>
    <property type="match status" value="1"/>
</dbReference>
<reference evidence="3" key="1">
    <citation type="submission" date="2022-07" db="EMBL/GenBank/DDBJ databases">
        <title>Phylogenomic reconstructions and comparative analyses of Kickxellomycotina fungi.</title>
        <authorList>
            <person name="Reynolds N.K."/>
            <person name="Stajich J.E."/>
            <person name="Barry K."/>
            <person name="Grigoriev I.V."/>
            <person name="Crous P."/>
            <person name="Smith M.E."/>
        </authorList>
    </citation>
    <scope>NUCLEOTIDE SEQUENCE</scope>
    <source>
        <strain evidence="3">NBRC 100468</strain>
    </source>
</reference>
<keyword evidence="4" id="KW-1185">Reference proteome</keyword>
<dbReference type="PANTHER" id="PTHR12984:SF3">
    <property type="entry name" value="N-TERMINAL KINASE-LIKE PROTEIN"/>
    <property type="match status" value="1"/>
</dbReference>
<proteinExistence type="predicted"/>
<sequence length="820" mass="90445">MAFSSYLFSTLSKVGIGSGIPNFPYTMESRIEEYEDQTIWSVYSGYKNENKEPVTILVFEKKYHNNQTLIAQNALKRMKTLRHPDMLRYIDSAETNDSIYIATEPAAPLSVQLMFNKDDKNLVRWGLYKIVRALEFINQDCKMIHANICPESIFVTKAGEWRLCGFEVLDSLNEPQPKFTVYTGAIRNYNTRMTPEFQNQQWQKLQKLNLGVTDGWQLGALIHAIYNEGARSPAQYAQQGSIPSDLWQVCQRLLSNSPENRFVPSTFLQVGSRSGGYFDSHFVHSNVFLENLAVKSDDEKQMFLTGLESNIESYPATFSKFKILPELLKIMEFGGGDSKVLNVVIKVGNTMDSDDYEKTITPSIINLFNSDNRRLRFDLLTNMGSFINHLTKKRVSKDIFPSYVKGFLDLEPTIRDASVKAAIHIAQQLEDKELNELVKCLVRLQTDRESSIRTNSLICVSKLIEKKESKISSATFQDVFAPALINSTRDPYPPARNASLVALAKCAPHLDGKVVARRVLPPIVIAMIDPEKIVRNSATKAVNLLIKRIDEYASKMPDTMIKKISTAPGTSAQKSVAATTATNGSGIPPQDRWKDWAVTSLTSTLSGAMSFATQTTADVDSGPNVAAATALGNQSTSTKTTDPFDIRLPPPKASTSSLNNRPDSVLSDLMRSNKAAETHLGLADNDAGWGFDDSDLFSANQPTSLDSIPSLLDSKKDNNDGWGFDDFGMSDINSLDPLKSTTSTTSAVGKDWNSTWGNDSFIFEKPRSSTSSSLGTKLPKATSGLGSKSGIRSKKPAATDFKKRSGSGTGPPAPSHPSLL</sequence>
<feature type="compositionally biased region" description="Polar residues" evidence="1">
    <location>
        <begin position="653"/>
        <end position="662"/>
    </location>
</feature>
<gene>
    <name evidence="3" type="primary">CEX1</name>
    <name evidence="3" type="ORF">H4219_001783</name>
</gene>
<dbReference type="GO" id="GO:0004672">
    <property type="term" value="F:protein kinase activity"/>
    <property type="evidence" value="ECO:0007669"/>
    <property type="project" value="InterPro"/>
</dbReference>
<evidence type="ECO:0000313" key="4">
    <source>
        <dbReference type="Proteomes" id="UP001150538"/>
    </source>
</evidence>
<dbReference type="Pfam" id="PF00069">
    <property type="entry name" value="Pkinase"/>
    <property type="match status" value="1"/>
</dbReference>
<dbReference type="EMBL" id="JANBPU010000022">
    <property type="protein sequence ID" value="KAJ1919754.1"/>
    <property type="molecule type" value="Genomic_DNA"/>
</dbReference>
<evidence type="ECO:0000313" key="3">
    <source>
        <dbReference type="EMBL" id="KAJ1919754.1"/>
    </source>
</evidence>
<dbReference type="SUPFAM" id="SSF56112">
    <property type="entry name" value="Protein kinase-like (PK-like)"/>
    <property type="match status" value="1"/>
</dbReference>
<dbReference type="InterPro" id="IPR000719">
    <property type="entry name" value="Prot_kinase_dom"/>
</dbReference>
<dbReference type="SUPFAM" id="SSF48371">
    <property type="entry name" value="ARM repeat"/>
    <property type="match status" value="1"/>
</dbReference>
<dbReference type="Gene3D" id="1.10.510.10">
    <property type="entry name" value="Transferase(Phosphotransferase) domain 1"/>
    <property type="match status" value="1"/>
</dbReference>
<dbReference type="Proteomes" id="UP001150538">
    <property type="component" value="Unassembled WGS sequence"/>
</dbReference>
<dbReference type="OrthoDB" id="447103at2759"/>
<dbReference type="InterPro" id="IPR011989">
    <property type="entry name" value="ARM-like"/>
</dbReference>
<dbReference type="AlphaFoldDB" id="A0A9W7ZZI2"/>
<name>A0A9W7ZZI2_9FUNG</name>
<dbReference type="GO" id="GO:0005524">
    <property type="term" value="F:ATP binding"/>
    <property type="evidence" value="ECO:0007669"/>
    <property type="project" value="InterPro"/>
</dbReference>
<feature type="region of interest" description="Disordered" evidence="1">
    <location>
        <begin position="766"/>
        <end position="820"/>
    </location>
</feature>
<dbReference type="Gene3D" id="3.30.200.20">
    <property type="entry name" value="Phosphorylase Kinase, domain 1"/>
    <property type="match status" value="1"/>
</dbReference>
<protein>
    <submittedName>
        <fullName evidence="3">Nuclear aminoacylation-dependent tRNA export pathway component</fullName>
    </submittedName>
</protein>
<dbReference type="InterPro" id="IPR016024">
    <property type="entry name" value="ARM-type_fold"/>
</dbReference>
<dbReference type="PROSITE" id="PS50011">
    <property type="entry name" value="PROTEIN_KINASE_DOM"/>
    <property type="match status" value="1"/>
</dbReference>
<accession>A0A9W7ZZI2</accession>
<feature type="compositionally biased region" description="Pro residues" evidence="1">
    <location>
        <begin position="811"/>
        <end position="820"/>
    </location>
</feature>
<evidence type="ECO:0000259" key="2">
    <source>
        <dbReference type="PROSITE" id="PS50011"/>
    </source>
</evidence>
<dbReference type="InterPro" id="IPR011009">
    <property type="entry name" value="Kinase-like_dom_sf"/>
</dbReference>
<feature type="region of interest" description="Disordered" evidence="1">
    <location>
        <begin position="631"/>
        <end position="665"/>
    </location>
</feature>
<dbReference type="InterPro" id="IPR051177">
    <property type="entry name" value="CIK-Related_Protein"/>
</dbReference>
<organism evidence="3 4">
    <name type="scientific">Mycoemilia scoparia</name>
    <dbReference type="NCBI Taxonomy" id="417184"/>
    <lineage>
        <taxon>Eukaryota</taxon>
        <taxon>Fungi</taxon>
        <taxon>Fungi incertae sedis</taxon>
        <taxon>Zoopagomycota</taxon>
        <taxon>Kickxellomycotina</taxon>
        <taxon>Kickxellomycetes</taxon>
        <taxon>Kickxellales</taxon>
        <taxon>Kickxellaceae</taxon>
        <taxon>Mycoemilia</taxon>
    </lineage>
</organism>
<dbReference type="Gene3D" id="1.25.10.10">
    <property type="entry name" value="Leucine-rich Repeat Variant"/>
    <property type="match status" value="1"/>
</dbReference>
<feature type="domain" description="Protein kinase" evidence="2">
    <location>
        <begin position="8"/>
        <end position="278"/>
    </location>
</feature>
<feature type="compositionally biased region" description="Polar residues" evidence="1">
    <location>
        <begin position="631"/>
        <end position="641"/>
    </location>
</feature>